<dbReference type="InterPro" id="IPR013783">
    <property type="entry name" value="Ig-like_fold"/>
</dbReference>
<evidence type="ECO:0000259" key="6">
    <source>
        <dbReference type="PROSITE" id="PS51166"/>
    </source>
</evidence>
<organism evidence="7 8">
    <name type="scientific">Streptomyces poonensis</name>
    <dbReference type="NCBI Taxonomy" id="68255"/>
    <lineage>
        <taxon>Bacteria</taxon>
        <taxon>Bacillati</taxon>
        <taxon>Actinomycetota</taxon>
        <taxon>Actinomycetes</taxon>
        <taxon>Kitasatosporales</taxon>
        <taxon>Streptomycetaceae</taxon>
        <taxon>Streptomyces</taxon>
    </lineage>
</organism>
<dbReference type="GO" id="GO:2001070">
    <property type="term" value="F:starch binding"/>
    <property type="evidence" value="ECO:0007669"/>
    <property type="project" value="InterPro"/>
</dbReference>
<evidence type="ECO:0000256" key="2">
    <source>
        <dbReference type="ARBA" id="ARBA00008061"/>
    </source>
</evidence>
<dbReference type="PANTHER" id="PTHR15048">
    <property type="entry name" value="STARCH-BINDING DOMAIN-CONTAINING PROTEIN 1"/>
    <property type="match status" value="1"/>
</dbReference>
<dbReference type="PROSITE" id="PS51166">
    <property type="entry name" value="CBM20"/>
    <property type="match status" value="1"/>
</dbReference>
<dbReference type="PANTHER" id="PTHR15048:SF0">
    <property type="entry name" value="STARCH-BINDING DOMAIN-CONTAINING PROTEIN 1"/>
    <property type="match status" value="1"/>
</dbReference>
<dbReference type="Proteomes" id="UP000622166">
    <property type="component" value="Unassembled WGS sequence"/>
</dbReference>
<name>A0A918UFP1_9ACTN</name>
<evidence type="ECO:0000256" key="1">
    <source>
        <dbReference type="ARBA" id="ARBA00000548"/>
    </source>
</evidence>
<dbReference type="InterPro" id="IPR002044">
    <property type="entry name" value="CBM20"/>
</dbReference>
<comment type="similarity">
    <text evidence="2">Belongs to the glycosyl hydrolase 13 family.</text>
</comment>
<protein>
    <recommendedName>
        <fullName evidence="3">alpha-amylase</fullName>
        <ecNumber evidence="3">3.2.1.1</ecNumber>
    </recommendedName>
    <alternativeName>
        <fullName evidence="4">1,4-alpha-D-glucan glucanohydrolase</fullName>
    </alternativeName>
</protein>
<dbReference type="Gene3D" id="2.60.40.10">
    <property type="entry name" value="Immunoglobulins"/>
    <property type="match status" value="1"/>
</dbReference>
<reference evidence="7" key="2">
    <citation type="submission" date="2020-09" db="EMBL/GenBank/DDBJ databases">
        <authorList>
            <person name="Sun Q."/>
            <person name="Ohkuma M."/>
        </authorList>
    </citation>
    <scope>NUCLEOTIDE SEQUENCE</scope>
    <source>
        <strain evidence="7">JCM 4815</strain>
    </source>
</reference>
<evidence type="ECO:0000313" key="8">
    <source>
        <dbReference type="Proteomes" id="UP000622166"/>
    </source>
</evidence>
<dbReference type="GO" id="GO:0016020">
    <property type="term" value="C:membrane"/>
    <property type="evidence" value="ECO:0007669"/>
    <property type="project" value="TreeGrafter"/>
</dbReference>
<dbReference type="InterPro" id="IPR013784">
    <property type="entry name" value="Carb-bd-like_fold"/>
</dbReference>
<dbReference type="AlphaFoldDB" id="A0A918UFP1"/>
<feature type="domain" description="CBM20" evidence="6">
    <location>
        <begin position="40"/>
        <end position="141"/>
    </location>
</feature>
<dbReference type="FunFam" id="2.60.40.10:FF:000552">
    <property type="entry name" value="Related to glucoamylase"/>
    <property type="match status" value="1"/>
</dbReference>
<dbReference type="EMBL" id="BMVW01000002">
    <property type="protein sequence ID" value="GGZ01739.1"/>
    <property type="molecule type" value="Genomic_DNA"/>
</dbReference>
<dbReference type="RefSeq" id="WP_229858642.1">
    <property type="nucleotide sequence ID" value="NZ_BMVW01000002.1"/>
</dbReference>
<dbReference type="GO" id="GO:0004556">
    <property type="term" value="F:alpha-amylase activity"/>
    <property type="evidence" value="ECO:0007669"/>
    <property type="project" value="UniProtKB-EC"/>
</dbReference>
<dbReference type="SUPFAM" id="SSF49452">
    <property type="entry name" value="Starch-binding domain-like"/>
    <property type="match status" value="1"/>
</dbReference>
<keyword evidence="8" id="KW-1185">Reference proteome</keyword>
<sequence length="141" mass="15228">MNHSRPRTRLRLGFAAVLALFLGVLVAPPALAAPSAPSVRAAEDSVVATFNVTTYTQWGQQVYVTGNRPELGSWNPDKAVPLSSASYPTWSATVVLPANTGVEYKYIVKAANTPVVWETGPNRTTITPPTGTYITHETFRN</sequence>
<reference evidence="7" key="1">
    <citation type="journal article" date="2014" name="Int. J. Syst. Evol. Microbiol.">
        <title>Complete genome sequence of Corynebacterium casei LMG S-19264T (=DSM 44701T), isolated from a smear-ripened cheese.</title>
        <authorList>
            <consortium name="US DOE Joint Genome Institute (JGI-PGF)"/>
            <person name="Walter F."/>
            <person name="Albersmeier A."/>
            <person name="Kalinowski J."/>
            <person name="Ruckert C."/>
        </authorList>
    </citation>
    <scope>NUCLEOTIDE SEQUENCE</scope>
    <source>
        <strain evidence="7">JCM 4815</strain>
    </source>
</reference>
<gene>
    <name evidence="7" type="ORF">GCM10010365_20970</name>
</gene>
<feature type="chain" id="PRO_5037954933" description="alpha-amylase" evidence="5">
    <location>
        <begin position="33"/>
        <end position="141"/>
    </location>
</feature>
<evidence type="ECO:0000256" key="3">
    <source>
        <dbReference type="ARBA" id="ARBA00012595"/>
    </source>
</evidence>
<dbReference type="Pfam" id="PF00686">
    <property type="entry name" value="CBM_20"/>
    <property type="match status" value="1"/>
</dbReference>
<evidence type="ECO:0000313" key="7">
    <source>
        <dbReference type="EMBL" id="GGZ01739.1"/>
    </source>
</evidence>
<evidence type="ECO:0000256" key="4">
    <source>
        <dbReference type="ARBA" id="ARBA00030238"/>
    </source>
</evidence>
<dbReference type="SMART" id="SM01065">
    <property type="entry name" value="CBM_2"/>
    <property type="match status" value="1"/>
</dbReference>
<proteinExistence type="inferred from homology"/>
<comment type="caution">
    <text evidence="7">The sequence shown here is derived from an EMBL/GenBank/DDBJ whole genome shotgun (WGS) entry which is preliminary data.</text>
</comment>
<evidence type="ECO:0000256" key="5">
    <source>
        <dbReference type="SAM" id="SignalP"/>
    </source>
</evidence>
<comment type="catalytic activity">
    <reaction evidence="1">
        <text>Endohydrolysis of (1-&gt;4)-alpha-D-glucosidic linkages in polysaccharides containing three or more (1-&gt;4)-alpha-linked D-glucose units.</text>
        <dbReference type="EC" id="3.2.1.1"/>
    </reaction>
</comment>
<dbReference type="EC" id="3.2.1.1" evidence="3"/>
<feature type="signal peptide" evidence="5">
    <location>
        <begin position="1"/>
        <end position="32"/>
    </location>
</feature>
<dbReference type="GO" id="GO:0005975">
    <property type="term" value="P:carbohydrate metabolic process"/>
    <property type="evidence" value="ECO:0007669"/>
    <property type="project" value="UniProtKB-ARBA"/>
</dbReference>
<accession>A0A918UFP1</accession>
<keyword evidence="5" id="KW-0732">Signal</keyword>